<gene>
    <name evidence="9" type="ORF">CBR_g11134</name>
</gene>
<dbReference type="EMBL" id="BFEA01000160">
    <property type="protein sequence ID" value="GBG72202.1"/>
    <property type="molecule type" value="Genomic_DNA"/>
</dbReference>
<feature type="domain" description="DDE Tnp4" evidence="8">
    <location>
        <begin position="121"/>
        <end position="269"/>
    </location>
</feature>
<dbReference type="PANTHER" id="PTHR22930">
    <property type="match status" value="1"/>
</dbReference>
<keyword evidence="5" id="KW-0479">Metal-binding</keyword>
<sequence>MDDTADGYYKEKLRMSPRVFREIMEALSPHLQRRVTFYRVPSMPDHIIAYALYHWASEEMYETSTLSFNIGRASGLIAVEDVTQALLRVYREKIVWHSGFRRMVVLRAFEAKGFRNCYACIDCTQIYVNKPTNAPSKNYIDRKHRFSIVAQAVVDLDLRVTDVFVGYPGSCHDIRVLQLSSLWACAEEGDLFRGPAVVLPFGVKTHGYILRDNDYPPMEWIIVPYGGTDQCADEERFDNKQKVASGAVKRAFGRLKGMWRLFLRTHKTNMDSLPQ</sequence>
<keyword evidence="4" id="KW-0540">Nuclease</keyword>
<evidence type="ECO:0000259" key="8">
    <source>
        <dbReference type="Pfam" id="PF13359"/>
    </source>
</evidence>
<dbReference type="AlphaFoldDB" id="A0A388KQ93"/>
<dbReference type="Gramene" id="GBG72202">
    <property type="protein sequence ID" value="GBG72202"/>
    <property type="gene ID" value="CBR_g11134"/>
</dbReference>
<evidence type="ECO:0000313" key="9">
    <source>
        <dbReference type="EMBL" id="GBG72202.1"/>
    </source>
</evidence>
<evidence type="ECO:0000256" key="5">
    <source>
        <dbReference type="ARBA" id="ARBA00022723"/>
    </source>
</evidence>
<keyword evidence="10" id="KW-1185">Reference proteome</keyword>
<dbReference type="InterPro" id="IPR027806">
    <property type="entry name" value="HARBI1_dom"/>
</dbReference>
<dbReference type="GO" id="GO:0005634">
    <property type="term" value="C:nucleus"/>
    <property type="evidence" value="ECO:0007669"/>
    <property type="project" value="UniProtKB-SubCell"/>
</dbReference>
<dbReference type="GO" id="GO:0046872">
    <property type="term" value="F:metal ion binding"/>
    <property type="evidence" value="ECO:0007669"/>
    <property type="project" value="UniProtKB-KW"/>
</dbReference>
<evidence type="ECO:0000256" key="6">
    <source>
        <dbReference type="ARBA" id="ARBA00022801"/>
    </source>
</evidence>
<name>A0A388KQ93_CHABU</name>
<dbReference type="PANTHER" id="PTHR22930:SF85">
    <property type="entry name" value="GH03217P-RELATED"/>
    <property type="match status" value="1"/>
</dbReference>
<comment type="cofactor">
    <cofactor evidence="1">
        <name>a divalent metal cation</name>
        <dbReference type="ChEBI" id="CHEBI:60240"/>
    </cofactor>
</comment>
<organism evidence="9 10">
    <name type="scientific">Chara braunii</name>
    <name type="common">Braun's stonewort</name>
    <dbReference type="NCBI Taxonomy" id="69332"/>
    <lineage>
        <taxon>Eukaryota</taxon>
        <taxon>Viridiplantae</taxon>
        <taxon>Streptophyta</taxon>
        <taxon>Charophyceae</taxon>
        <taxon>Charales</taxon>
        <taxon>Characeae</taxon>
        <taxon>Chara</taxon>
    </lineage>
</organism>
<dbReference type="Proteomes" id="UP000265515">
    <property type="component" value="Unassembled WGS sequence"/>
</dbReference>
<dbReference type="InterPro" id="IPR045249">
    <property type="entry name" value="HARBI1-like"/>
</dbReference>
<evidence type="ECO:0000256" key="4">
    <source>
        <dbReference type="ARBA" id="ARBA00022722"/>
    </source>
</evidence>
<dbReference type="GO" id="GO:0004518">
    <property type="term" value="F:nuclease activity"/>
    <property type="evidence" value="ECO:0007669"/>
    <property type="project" value="UniProtKB-KW"/>
</dbReference>
<keyword evidence="6" id="KW-0378">Hydrolase</keyword>
<evidence type="ECO:0000256" key="7">
    <source>
        <dbReference type="ARBA" id="ARBA00023242"/>
    </source>
</evidence>
<protein>
    <recommendedName>
        <fullName evidence="8">DDE Tnp4 domain-containing protein</fullName>
    </recommendedName>
</protein>
<comment type="similarity">
    <text evidence="3">Belongs to the HARBI1 family.</text>
</comment>
<dbReference type="GO" id="GO:0016787">
    <property type="term" value="F:hydrolase activity"/>
    <property type="evidence" value="ECO:0007669"/>
    <property type="project" value="UniProtKB-KW"/>
</dbReference>
<comment type="caution">
    <text evidence="9">The sequence shown here is derived from an EMBL/GenBank/DDBJ whole genome shotgun (WGS) entry which is preliminary data.</text>
</comment>
<comment type="subcellular location">
    <subcellularLocation>
        <location evidence="2">Nucleus</location>
    </subcellularLocation>
</comment>
<accession>A0A388KQ93</accession>
<evidence type="ECO:0000256" key="1">
    <source>
        <dbReference type="ARBA" id="ARBA00001968"/>
    </source>
</evidence>
<keyword evidence="7" id="KW-0539">Nucleus</keyword>
<evidence type="ECO:0000313" key="10">
    <source>
        <dbReference type="Proteomes" id="UP000265515"/>
    </source>
</evidence>
<evidence type="ECO:0000256" key="3">
    <source>
        <dbReference type="ARBA" id="ARBA00006958"/>
    </source>
</evidence>
<proteinExistence type="inferred from homology"/>
<dbReference type="Pfam" id="PF13359">
    <property type="entry name" value="DDE_Tnp_4"/>
    <property type="match status" value="1"/>
</dbReference>
<reference evidence="9 10" key="1">
    <citation type="journal article" date="2018" name="Cell">
        <title>The Chara Genome: Secondary Complexity and Implications for Plant Terrestrialization.</title>
        <authorList>
            <person name="Nishiyama T."/>
            <person name="Sakayama H."/>
            <person name="Vries J.D."/>
            <person name="Buschmann H."/>
            <person name="Saint-Marcoux D."/>
            <person name="Ullrich K.K."/>
            <person name="Haas F.B."/>
            <person name="Vanderstraeten L."/>
            <person name="Becker D."/>
            <person name="Lang D."/>
            <person name="Vosolsobe S."/>
            <person name="Rombauts S."/>
            <person name="Wilhelmsson P.K.I."/>
            <person name="Janitza P."/>
            <person name="Kern R."/>
            <person name="Heyl A."/>
            <person name="Rumpler F."/>
            <person name="Villalobos L.I.A.C."/>
            <person name="Clay J.M."/>
            <person name="Skokan R."/>
            <person name="Toyoda A."/>
            <person name="Suzuki Y."/>
            <person name="Kagoshima H."/>
            <person name="Schijlen E."/>
            <person name="Tajeshwar N."/>
            <person name="Catarino B."/>
            <person name="Hetherington A.J."/>
            <person name="Saltykova A."/>
            <person name="Bonnot C."/>
            <person name="Breuninger H."/>
            <person name="Symeonidi A."/>
            <person name="Radhakrishnan G.V."/>
            <person name="Van Nieuwerburgh F."/>
            <person name="Deforce D."/>
            <person name="Chang C."/>
            <person name="Karol K.G."/>
            <person name="Hedrich R."/>
            <person name="Ulvskov P."/>
            <person name="Glockner G."/>
            <person name="Delwiche C.F."/>
            <person name="Petrasek J."/>
            <person name="Van de Peer Y."/>
            <person name="Friml J."/>
            <person name="Beilby M."/>
            <person name="Dolan L."/>
            <person name="Kohara Y."/>
            <person name="Sugano S."/>
            <person name="Fujiyama A."/>
            <person name="Delaux P.-M."/>
            <person name="Quint M."/>
            <person name="TheiBen G."/>
            <person name="Hagemann M."/>
            <person name="Harholt J."/>
            <person name="Dunand C."/>
            <person name="Zachgo S."/>
            <person name="Langdale J."/>
            <person name="Maumus F."/>
            <person name="Straeten D.V.D."/>
            <person name="Gould S.B."/>
            <person name="Rensing S.A."/>
        </authorList>
    </citation>
    <scope>NUCLEOTIDE SEQUENCE [LARGE SCALE GENOMIC DNA]</scope>
    <source>
        <strain evidence="9 10">S276</strain>
    </source>
</reference>
<evidence type="ECO:0000256" key="2">
    <source>
        <dbReference type="ARBA" id="ARBA00004123"/>
    </source>
</evidence>
<dbReference type="OrthoDB" id="124998at2759"/>